<evidence type="ECO:0000313" key="8">
    <source>
        <dbReference type="Proteomes" id="UP001190640"/>
    </source>
</evidence>
<evidence type="ECO:0000256" key="2">
    <source>
        <dbReference type="ARBA" id="ARBA00022734"/>
    </source>
</evidence>
<dbReference type="PROSITE" id="PS50041">
    <property type="entry name" value="C_TYPE_LECTIN_2"/>
    <property type="match status" value="1"/>
</dbReference>
<dbReference type="AlphaFoldDB" id="A0AA97J7S1"/>
<keyword evidence="8" id="KW-1185">Reference proteome</keyword>
<comment type="subcellular location">
    <subcellularLocation>
        <location evidence="1">Membrane</location>
        <topology evidence="1">Single-pass type II membrane protein</topology>
    </subcellularLocation>
</comment>
<dbReference type="InterPro" id="IPR051527">
    <property type="entry name" value="KLR_subfamily_B"/>
</dbReference>
<dbReference type="RefSeq" id="XP_054832451.1">
    <property type="nucleotide sequence ID" value="XM_054976476.1"/>
</dbReference>
<dbReference type="Gene3D" id="3.10.100.10">
    <property type="entry name" value="Mannose-Binding Protein A, subunit A"/>
    <property type="match status" value="1"/>
</dbReference>
<name>A0AA97J7S1_EUBMA</name>
<dbReference type="PANTHER" id="PTHR46784">
    <property type="entry name" value="KILLER CELL LECTIN-LIKE RECEPTOR SUBFAMILY B MEMBER 1"/>
    <property type="match status" value="1"/>
</dbReference>
<keyword evidence="6" id="KW-0812">Transmembrane</keyword>
<evidence type="ECO:0000259" key="7">
    <source>
        <dbReference type="PROSITE" id="PS50041"/>
    </source>
</evidence>
<dbReference type="GO" id="GO:0038023">
    <property type="term" value="F:signaling receptor activity"/>
    <property type="evidence" value="ECO:0007669"/>
    <property type="project" value="TreeGrafter"/>
</dbReference>
<dbReference type="GO" id="GO:0009986">
    <property type="term" value="C:cell surface"/>
    <property type="evidence" value="ECO:0007669"/>
    <property type="project" value="TreeGrafter"/>
</dbReference>
<gene>
    <name evidence="9" type="primary">LOC129327721</name>
</gene>
<protein>
    <submittedName>
        <fullName evidence="9">CD209 antigen-like</fullName>
    </submittedName>
</protein>
<evidence type="ECO:0000313" key="9">
    <source>
        <dbReference type="RefSeq" id="XP_054832451.1"/>
    </source>
</evidence>
<dbReference type="InterPro" id="IPR001304">
    <property type="entry name" value="C-type_lectin-like"/>
</dbReference>
<sequence>MAGEIVYADLTIPSEPHASSLFHPTQQLNAPQNPRWHQIMLWIACFGIVILVAIVLFLAPSSTVWPGSSGAQRVVGASPSPNSAKRGMAQLWWASEGGGNFILTPSPLLRQAQHGLALPGVARLLQGSEGGGHFILALSPRLHQARCGPAPVGLRRQQALHLCLIAPAPSGMAWQGSEGVRNVNSMSAASSPVNSICQICPPHWHFHQDKCYWVSTDLKSWHESRSDCSAKGAQLVIIHNKEEKDFLKRITENGQSYWIGLSLSSTEKKWVWITGHPLDQNLFQDLPSSAGDGCCAGIKNGKIQSDTCTAIHRWVCQKDPILL</sequence>
<dbReference type="Proteomes" id="UP001190640">
    <property type="component" value="Chromosome 4"/>
</dbReference>
<keyword evidence="2" id="KW-0430">Lectin</keyword>
<feature type="domain" description="C-type lectin" evidence="7">
    <location>
        <begin position="207"/>
        <end position="317"/>
    </location>
</feature>
<dbReference type="GO" id="GO:0042269">
    <property type="term" value="P:regulation of natural killer cell mediated cytotoxicity"/>
    <property type="evidence" value="ECO:0007669"/>
    <property type="project" value="TreeGrafter"/>
</dbReference>
<evidence type="ECO:0000256" key="6">
    <source>
        <dbReference type="SAM" id="Phobius"/>
    </source>
</evidence>
<dbReference type="InterPro" id="IPR016186">
    <property type="entry name" value="C-type_lectin-like/link_sf"/>
</dbReference>
<feature type="transmembrane region" description="Helical" evidence="6">
    <location>
        <begin position="39"/>
        <end position="59"/>
    </location>
</feature>
<dbReference type="InterPro" id="IPR033992">
    <property type="entry name" value="NKR-like_CTLD"/>
</dbReference>
<keyword evidence="4 6" id="KW-1133">Transmembrane helix</keyword>
<dbReference type="KEGG" id="emc:129327721"/>
<dbReference type="PANTHER" id="PTHR46784:SF1">
    <property type="entry name" value="KILLER CELL LECTIN-LIKE RECEPTOR SUBFAMILY B MEMBER 1"/>
    <property type="match status" value="1"/>
</dbReference>
<dbReference type="SUPFAM" id="SSF56436">
    <property type="entry name" value="C-type lectin-like"/>
    <property type="match status" value="1"/>
</dbReference>
<dbReference type="SMART" id="SM00034">
    <property type="entry name" value="CLECT"/>
    <property type="match status" value="1"/>
</dbReference>
<dbReference type="CDD" id="cd03593">
    <property type="entry name" value="CLECT_NK_receptors_like"/>
    <property type="match status" value="1"/>
</dbReference>
<dbReference type="InterPro" id="IPR016187">
    <property type="entry name" value="CTDL_fold"/>
</dbReference>
<evidence type="ECO:0000256" key="1">
    <source>
        <dbReference type="ARBA" id="ARBA00004606"/>
    </source>
</evidence>
<dbReference type="GO" id="GO:0030246">
    <property type="term" value="F:carbohydrate binding"/>
    <property type="evidence" value="ECO:0007669"/>
    <property type="project" value="UniProtKB-KW"/>
</dbReference>
<evidence type="ECO:0000256" key="5">
    <source>
        <dbReference type="ARBA" id="ARBA00023157"/>
    </source>
</evidence>
<proteinExistence type="predicted"/>
<keyword evidence="3" id="KW-0735">Signal-anchor</keyword>
<dbReference type="Pfam" id="PF00059">
    <property type="entry name" value="Lectin_C"/>
    <property type="match status" value="1"/>
</dbReference>
<keyword evidence="5" id="KW-1015">Disulfide bond</keyword>
<reference evidence="9" key="1">
    <citation type="submission" date="2025-08" db="UniProtKB">
        <authorList>
            <consortium name="RefSeq"/>
        </authorList>
    </citation>
    <scope>IDENTIFICATION</scope>
    <source>
        <tissue evidence="9">Blood</tissue>
    </source>
</reference>
<keyword evidence="6" id="KW-0472">Membrane</keyword>
<dbReference type="GeneID" id="129327721"/>
<organism evidence="8 9">
    <name type="scientific">Eublepharis macularius</name>
    <name type="common">Leopard gecko</name>
    <name type="synonym">Cyrtodactylus macularius</name>
    <dbReference type="NCBI Taxonomy" id="481883"/>
    <lineage>
        <taxon>Eukaryota</taxon>
        <taxon>Metazoa</taxon>
        <taxon>Chordata</taxon>
        <taxon>Craniata</taxon>
        <taxon>Vertebrata</taxon>
        <taxon>Euteleostomi</taxon>
        <taxon>Lepidosauria</taxon>
        <taxon>Squamata</taxon>
        <taxon>Bifurcata</taxon>
        <taxon>Gekkota</taxon>
        <taxon>Eublepharidae</taxon>
        <taxon>Eublepharinae</taxon>
        <taxon>Eublepharis</taxon>
    </lineage>
</organism>
<accession>A0AA97J7S1</accession>
<evidence type="ECO:0000256" key="3">
    <source>
        <dbReference type="ARBA" id="ARBA00022968"/>
    </source>
</evidence>
<dbReference type="GO" id="GO:0005886">
    <property type="term" value="C:plasma membrane"/>
    <property type="evidence" value="ECO:0007669"/>
    <property type="project" value="TreeGrafter"/>
</dbReference>
<evidence type="ECO:0000256" key="4">
    <source>
        <dbReference type="ARBA" id="ARBA00022989"/>
    </source>
</evidence>